<dbReference type="HOGENOM" id="CLU_004435_3_3_4"/>
<dbReference type="GO" id="GO:0005524">
    <property type="term" value="F:ATP binding"/>
    <property type="evidence" value="ECO:0007669"/>
    <property type="project" value="UniProtKB-KW"/>
</dbReference>
<dbReference type="PANTHER" id="PTHR16305">
    <property type="entry name" value="TESTICULAR SOLUBLE ADENYLYL CYCLASE"/>
    <property type="match status" value="1"/>
</dbReference>
<dbReference type="EMBL" id="HE965806">
    <property type="protein sequence ID" value="CCJ54583.1"/>
    <property type="molecule type" value="Genomic_DNA"/>
</dbReference>
<dbReference type="Gene3D" id="1.25.40.10">
    <property type="entry name" value="Tetratricopeptide repeat domain"/>
    <property type="match status" value="3"/>
</dbReference>
<dbReference type="InterPro" id="IPR016032">
    <property type="entry name" value="Sig_transdc_resp-reg_C-effctor"/>
</dbReference>
<dbReference type="GO" id="GO:0005737">
    <property type="term" value="C:cytoplasm"/>
    <property type="evidence" value="ECO:0007669"/>
    <property type="project" value="TreeGrafter"/>
</dbReference>
<dbReference type="PANTHER" id="PTHR16305:SF28">
    <property type="entry name" value="GUANYLATE CYCLASE DOMAIN-CONTAINING PROTEIN"/>
    <property type="match status" value="1"/>
</dbReference>
<proteinExistence type="predicted"/>
<evidence type="ECO:0000259" key="3">
    <source>
        <dbReference type="SMART" id="SM01043"/>
    </source>
</evidence>
<dbReference type="OrthoDB" id="9758570at2"/>
<dbReference type="Pfam" id="PF13191">
    <property type="entry name" value="AAA_16"/>
    <property type="match status" value="1"/>
</dbReference>
<dbReference type="Gene3D" id="3.40.50.300">
    <property type="entry name" value="P-loop containing nucleotide triphosphate hydrolases"/>
    <property type="match status" value="1"/>
</dbReference>
<dbReference type="GO" id="GO:0003677">
    <property type="term" value="F:DNA binding"/>
    <property type="evidence" value="ECO:0007669"/>
    <property type="project" value="InterPro"/>
</dbReference>
<dbReference type="GO" id="GO:0004016">
    <property type="term" value="F:adenylate cyclase activity"/>
    <property type="evidence" value="ECO:0007669"/>
    <property type="project" value="TreeGrafter"/>
</dbReference>
<evidence type="ECO:0000256" key="1">
    <source>
        <dbReference type="ARBA" id="ARBA00022741"/>
    </source>
</evidence>
<dbReference type="AlphaFoldDB" id="A0A0C6P8B6"/>
<dbReference type="InterPro" id="IPR029787">
    <property type="entry name" value="Nucleotide_cyclase"/>
</dbReference>
<dbReference type="GeneID" id="56480556"/>
<dbReference type="Gene3D" id="1.10.10.10">
    <property type="entry name" value="Winged helix-like DNA-binding domain superfamily/Winged helix DNA-binding domain"/>
    <property type="match status" value="1"/>
</dbReference>
<dbReference type="SUPFAM" id="SSF55073">
    <property type="entry name" value="Nucleotide cyclase"/>
    <property type="match status" value="1"/>
</dbReference>
<evidence type="ECO:0000313" key="5">
    <source>
        <dbReference type="Proteomes" id="UP000007564"/>
    </source>
</evidence>
<keyword evidence="1" id="KW-0547">Nucleotide-binding</keyword>
<protein>
    <recommendedName>
        <fullName evidence="3">Bacterial transcriptional activator domain-containing protein</fullName>
    </recommendedName>
</protein>
<evidence type="ECO:0000313" key="4">
    <source>
        <dbReference type="EMBL" id="CCJ54583.1"/>
    </source>
</evidence>
<sequence>MNVQVVGETPAAQPYADTGALPFSRLRLLGGFELVVRGVDRTGAFPYEKAKLLLAVLALAPGERISRRELAAWLWPELPDNDARARLRHALHALRKVFAQAPEMLRIEKDSLSLDAALLDIDALAVLGLHPRLDYSAADKLAAYQGALLAGIDLPDGESMRGWRDGSQARIEIELALARSQLTDFHIGQGREQEALVLAKRWVSRWPEDEACHRHLIRLLVALDDREAAMRAFDHCTQVLADRLGAAPSNETWALLEPGQHAMPAIAAKPARIRPGLYRPLAVLAINVDIDAATCHDDAERAIDIQQRAMLLIERHALALGGWLAPRATSTVLAYFGYPALSERPAHPAARLADRLAAADLPDGVTLGMGLHAGVALTEPDGQPDAGGLAARQAVRLAWQARDRETLVTQACAVRLSEWQLVQTGRRSDDHQALGAPTAHAPARRMFGRNHEFERLTALWNQLKGRERPQTVLLRGVAGIGKTALAQALIEYARQSGGEAYLLAGQEHMAAAPWHPVKAWLRAHSGIAETEPGAGRAAHAHLVERLRAHTGLRAAAAERLWQWLHGADDGGRGEAPHDIDLTEILTSILLQRTPAGRPQLIVWENLHWMDPASLGLIEHLAGRVVSGPTLLLATARDVYAPVWDHQAITVPPLDREATAQLAASLARTYRLSQGQRAQVQQESMGNPLYAGELARCAAQLALPQGVPSLADRVALQLNLLAEPERHALQMLCLLCGDAPADAGRLAEVLQTAAAALATRLETLGRHGLLDGDANQGWRCPPPIAQAVRRYMLREQRGALHQRIAQHLQQNAGAPHEIARHLQQAGDPQAAQWWRTAVWEVVRRGDYAQAHRYLDNALALRQQIESDAERDEFEFACHMVRGELAGNLDGPGSMAAAQAYTLAVRVSPGDPQSRFTALWALWNTCQHSGDYDEAVSLSHQLLNMANEHGKSGWRTWALYAMAICELWKGDVIESERLLRQALHGLVFPHTDIGPAPILGENAGALIHAMLALTVATQGRGDEAMQSVQTAMAYAQQDNNPLMLATSSMMLVKFSYLYEDWAQMGMVAGALKQSMDAHPLRPQFLYALTSCYVDLAAALQGDASVLDNFEPALETIRRALPTAEVAGQCLLACALNALGRPDRALLALDRADLLCARFRIAGMMPETLCLRGDALLLLGDLEQACAAWRQAIGHANRLAALQYARWAQRRLDANQLVPTGQ</sequence>
<accession>A0A0C6P8B6</accession>
<keyword evidence="2" id="KW-0067">ATP-binding</keyword>
<dbReference type="Pfam" id="PF03704">
    <property type="entry name" value="BTAD"/>
    <property type="match status" value="1"/>
</dbReference>
<dbReference type="InterPro" id="IPR005158">
    <property type="entry name" value="BTAD"/>
</dbReference>
<gene>
    <name evidence="4" type="ORF">BN112_2666</name>
</gene>
<dbReference type="SUPFAM" id="SSF48452">
    <property type="entry name" value="TPR-like"/>
    <property type="match status" value="3"/>
</dbReference>
<dbReference type="InterPro" id="IPR027417">
    <property type="entry name" value="P-loop_NTPase"/>
</dbReference>
<dbReference type="KEGG" id="bbh:BN112_2666"/>
<organism evidence="4 5">
    <name type="scientific">Bordetella bronchiseptica 253</name>
    <dbReference type="NCBI Taxonomy" id="568707"/>
    <lineage>
        <taxon>Bacteria</taxon>
        <taxon>Pseudomonadati</taxon>
        <taxon>Pseudomonadota</taxon>
        <taxon>Betaproteobacteria</taxon>
        <taxon>Burkholderiales</taxon>
        <taxon>Alcaligenaceae</taxon>
        <taxon>Bordetella</taxon>
    </lineage>
</organism>
<dbReference type="Proteomes" id="UP000007564">
    <property type="component" value="Chromosome"/>
</dbReference>
<evidence type="ECO:0000256" key="2">
    <source>
        <dbReference type="ARBA" id="ARBA00022840"/>
    </source>
</evidence>
<dbReference type="InterPro" id="IPR041664">
    <property type="entry name" value="AAA_16"/>
</dbReference>
<dbReference type="InterPro" id="IPR011990">
    <property type="entry name" value="TPR-like_helical_dom_sf"/>
</dbReference>
<dbReference type="InterPro" id="IPR036388">
    <property type="entry name" value="WH-like_DNA-bd_sf"/>
</dbReference>
<dbReference type="RefSeq" id="WP_015064530.1">
    <property type="nucleotide sequence ID" value="NC_019382.1"/>
</dbReference>
<dbReference type="GO" id="GO:0006355">
    <property type="term" value="P:regulation of DNA-templated transcription"/>
    <property type="evidence" value="ECO:0007669"/>
    <property type="project" value="InterPro"/>
</dbReference>
<dbReference type="SUPFAM" id="SSF46894">
    <property type="entry name" value="C-terminal effector domain of the bipartite response regulators"/>
    <property type="match status" value="1"/>
</dbReference>
<dbReference type="SMART" id="SM01043">
    <property type="entry name" value="BTAD"/>
    <property type="match status" value="1"/>
</dbReference>
<dbReference type="SUPFAM" id="SSF52540">
    <property type="entry name" value="P-loop containing nucleoside triphosphate hydrolases"/>
    <property type="match status" value="1"/>
</dbReference>
<feature type="domain" description="Bacterial transcriptional activator" evidence="3">
    <location>
        <begin position="114"/>
        <end position="260"/>
    </location>
</feature>
<dbReference type="InterPro" id="IPR019734">
    <property type="entry name" value="TPR_rpt"/>
</dbReference>
<name>A0A0C6P8B6_BORBO</name>
<dbReference type="SMART" id="SM00028">
    <property type="entry name" value="TPR"/>
    <property type="match status" value="3"/>
</dbReference>
<reference evidence="4 5" key="1">
    <citation type="journal article" date="2012" name="BMC Genomics">
        <title>Comparative genomics of the classical Bordetella subspecies: the evolution and exchange of virulence-associated diversity amongst closely related pathogens.</title>
        <authorList>
            <person name="Park J."/>
            <person name="Zhang Y."/>
            <person name="Buboltz A.M."/>
            <person name="Zhang X."/>
            <person name="Schuster S.C."/>
            <person name="Ahuja U."/>
            <person name="Liu M."/>
            <person name="Miller J.F."/>
            <person name="Sebaihia M."/>
            <person name="Bentley S.D."/>
            <person name="Parkhill J."/>
            <person name="Harvill E.T."/>
        </authorList>
    </citation>
    <scope>NUCLEOTIDE SEQUENCE [LARGE SCALE GENOMIC DNA]</scope>
    <source>
        <strain evidence="4 5">253</strain>
    </source>
</reference>